<feature type="region of interest" description="Disordered" evidence="1">
    <location>
        <begin position="1"/>
        <end position="20"/>
    </location>
</feature>
<feature type="domain" description="Cyclic nucleotide-binding" evidence="2">
    <location>
        <begin position="118"/>
        <end position="227"/>
    </location>
</feature>
<dbReference type="InterPro" id="IPR018490">
    <property type="entry name" value="cNMP-bd_dom_sf"/>
</dbReference>
<comment type="caution">
    <text evidence="3">The sequence shown here is derived from an EMBL/GenBank/DDBJ whole genome shotgun (WGS) entry which is preliminary data.</text>
</comment>
<dbReference type="InterPro" id="IPR000595">
    <property type="entry name" value="cNMP-bd_dom"/>
</dbReference>
<dbReference type="InterPro" id="IPR018488">
    <property type="entry name" value="cNMP-bd_CS"/>
</dbReference>
<reference evidence="3 4" key="1">
    <citation type="journal article" date="2024" name="bioRxiv">
        <title>A reference genome for Trichogramma kaykai: A tiny desert-dwelling parasitoid wasp with competing sex-ratio distorters.</title>
        <authorList>
            <person name="Culotta J."/>
            <person name="Lindsey A.R."/>
        </authorList>
    </citation>
    <scope>NUCLEOTIDE SEQUENCE [LARGE SCALE GENOMIC DNA]</scope>
    <source>
        <strain evidence="3 4">KSX58</strain>
    </source>
</reference>
<dbReference type="PANTHER" id="PTHR23011:SF41">
    <property type="entry name" value="CYCLIC NUCLEOTIDE-BINDING DOMAIN-CONTAINING PROTEIN"/>
    <property type="match status" value="1"/>
</dbReference>
<organism evidence="3 4">
    <name type="scientific">Trichogramma kaykai</name>
    <dbReference type="NCBI Taxonomy" id="54128"/>
    <lineage>
        <taxon>Eukaryota</taxon>
        <taxon>Metazoa</taxon>
        <taxon>Ecdysozoa</taxon>
        <taxon>Arthropoda</taxon>
        <taxon>Hexapoda</taxon>
        <taxon>Insecta</taxon>
        <taxon>Pterygota</taxon>
        <taxon>Neoptera</taxon>
        <taxon>Endopterygota</taxon>
        <taxon>Hymenoptera</taxon>
        <taxon>Apocrita</taxon>
        <taxon>Proctotrupomorpha</taxon>
        <taxon>Chalcidoidea</taxon>
        <taxon>Trichogrammatidae</taxon>
        <taxon>Trichogramma</taxon>
    </lineage>
</organism>
<evidence type="ECO:0000256" key="1">
    <source>
        <dbReference type="SAM" id="MobiDB-lite"/>
    </source>
</evidence>
<dbReference type="PROSITE" id="PS00889">
    <property type="entry name" value="CNMP_BINDING_2"/>
    <property type="match status" value="1"/>
</dbReference>
<dbReference type="InterPro" id="IPR014710">
    <property type="entry name" value="RmlC-like_jellyroll"/>
</dbReference>
<dbReference type="EMBL" id="JBJJXI010000096">
    <property type="protein sequence ID" value="KAL3393565.1"/>
    <property type="molecule type" value="Genomic_DNA"/>
</dbReference>
<dbReference type="CDD" id="cd00038">
    <property type="entry name" value="CAP_ED"/>
    <property type="match status" value="1"/>
</dbReference>
<evidence type="ECO:0000313" key="3">
    <source>
        <dbReference type="EMBL" id="KAL3393565.1"/>
    </source>
</evidence>
<dbReference type="SUPFAM" id="SSF51206">
    <property type="entry name" value="cAMP-binding domain-like"/>
    <property type="match status" value="2"/>
</dbReference>
<keyword evidence="4" id="KW-1185">Reference proteome</keyword>
<proteinExistence type="predicted"/>
<dbReference type="Gene3D" id="2.60.120.10">
    <property type="entry name" value="Jelly Rolls"/>
    <property type="match status" value="2"/>
</dbReference>
<sequence>MSRPTRTMRDMYKSSLANKQRSKSVGRLRGRYLFRAIVRLVIEYKEWLYEDQAQHMDSKLDEGGDGGEIGVNVMSRKHARKDNQEFTAKDRSILLIPPSKRSKEEDAHLECLTRDLKAFKKYPEDVRDALARECTYQYVPAGRTIVRQGHKAYTMYFVVRGELEIFMDVVDEKTGEVTGQNEVGLLQPGDMIGEIALLHNIRRSATVISKTSVDLLLITRSLFREYLRDILMNQWDQLHDVLLNFNYFKGWSEKTMRECWIVSKVVNYDTNDILLGDGKGMVHYVYFVISGECRLIEHMLVEKYYLRNKVKYKLFDSSTMERNPRRRASRSRKIVASDDDLSSLNLDTVKRDETPDFMKILEKKKKAVNHVAMDRISVITVTLQDVLNQWHEITDVVEMLIKQPSTASMQDYPENVKTVFMQIGMFYRGACFGLGETMRNRRIIATTPVKCLLIPNFWLTQHNRANIWDRVKSFLNSKYPSNKELLQKYVENKKWAGYKQDYVKELMKNGRQIPLDTKLYDVPYSIRINAISTD</sequence>
<name>A0ABD2WKI2_9HYME</name>
<gene>
    <name evidence="3" type="ORF">TKK_011849</name>
</gene>
<accession>A0ABD2WKI2</accession>
<protein>
    <recommendedName>
        <fullName evidence="2">Cyclic nucleotide-binding domain-containing protein</fullName>
    </recommendedName>
</protein>
<dbReference type="SMART" id="SM00100">
    <property type="entry name" value="cNMP"/>
    <property type="match status" value="1"/>
</dbReference>
<dbReference type="PANTHER" id="PTHR23011">
    <property type="entry name" value="CYCLIC NUCLEOTIDE-BINDING DOMAIN CONTAINING PROTEIN"/>
    <property type="match status" value="1"/>
</dbReference>
<evidence type="ECO:0000313" key="4">
    <source>
        <dbReference type="Proteomes" id="UP001627154"/>
    </source>
</evidence>
<evidence type="ECO:0000259" key="2">
    <source>
        <dbReference type="PROSITE" id="PS50042"/>
    </source>
</evidence>
<dbReference type="Pfam" id="PF00027">
    <property type="entry name" value="cNMP_binding"/>
    <property type="match status" value="1"/>
</dbReference>
<dbReference type="PROSITE" id="PS50042">
    <property type="entry name" value="CNMP_BINDING_3"/>
    <property type="match status" value="1"/>
</dbReference>
<dbReference type="Proteomes" id="UP001627154">
    <property type="component" value="Unassembled WGS sequence"/>
</dbReference>
<dbReference type="AlphaFoldDB" id="A0ABD2WKI2"/>